<feature type="region of interest" description="Disordered" evidence="1">
    <location>
        <begin position="1"/>
        <end position="37"/>
    </location>
</feature>
<dbReference type="Proteomes" id="UP001488838">
    <property type="component" value="Unassembled WGS sequence"/>
</dbReference>
<accession>A0AAW0IDU6</accession>
<keyword evidence="3" id="KW-1185">Reference proteome</keyword>
<evidence type="ECO:0000313" key="2">
    <source>
        <dbReference type="EMBL" id="KAK7812502.1"/>
    </source>
</evidence>
<feature type="compositionally biased region" description="Basic and acidic residues" evidence="1">
    <location>
        <begin position="7"/>
        <end position="20"/>
    </location>
</feature>
<proteinExistence type="predicted"/>
<reference evidence="2 3" key="1">
    <citation type="journal article" date="2023" name="bioRxiv">
        <title>Conserved and derived expression patterns and positive selection on dental genes reveal complex evolutionary context of ever-growing rodent molars.</title>
        <authorList>
            <person name="Calamari Z.T."/>
            <person name="Song A."/>
            <person name="Cohen E."/>
            <person name="Akter M."/>
            <person name="Roy R.D."/>
            <person name="Hallikas O."/>
            <person name="Christensen M.M."/>
            <person name="Li P."/>
            <person name="Marangoni P."/>
            <person name="Jernvall J."/>
            <person name="Klein O.D."/>
        </authorList>
    </citation>
    <scope>NUCLEOTIDE SEQUENCE [LARGE SCALE GENOMIC DNA]</scope>
    <source>
        <strain evidence="2">V071</strain>
    </source>
</reference>
<organism evidence="2 3">
    <name type="scientific">Myodes glareolus</name>
    <name type="common">Bank vole</name>
    <name type="synonym">Clethrionomys glareolus</name>
    <dbReference type="NCBI Taxonomy" id="447135"/>
    <lineage>
        <taxon>Eukaryota</taxon>
        <taxon>Metazoa</taxon>
        <taxon>Chordata</taxon>
        <taxon>Craniata</taxon>
        <taxon>Vertebrata</taxon>
        <taxon>Euteleostomi</taxon>
        <taxon>Mammalia</taxon>
        <taxon>Eutheria</taxon>
        <taxon>Euarchontoglires</taxon>
        <taxon>Glires</taxon>
        <taxon>Rodentia</taxon>
        <taxon>Myomorpha</taxon>
        <taxon>Muroidea</taxon>
        <taxon>Cricetidae</taxon>
        <taxon>Arvicolinae</taxon>
        <taxon>Myodes</taxon>
    </lineage>
</organism>
<protein>
    <submittedName>
        <fullName evidence="2">Uncharacterized protein</fullName>
    </submittedName>
</protein>
<gene>
    <name evidence="2" type="ORF">U0070_020782</name>
</gene>
<comment type="caution">
    <text evidence="2">The sequence shown here is derived from an EMBL/GenBank/DDBJ whole genome shotgun (WGS) entry which is preliminary data.</text>
</comment>
<evidence type="ECO:0000256" key="1">
    <source>
        <dbReference type="SAM" id="MobiDB-lite"/>
    </source>
</evidence>
<dbReference type="EMBL" id="JBBHLL010000151">
    <property type="protein sequence ID" value="KAK7812502.1"/>
    <property type="molecule type" value="Genomic_DNA"/>
</dbReference>
<evidence type="ECO:0000313" key="3">
    <source>
        <dbReference type="Proteomes" id="UP001488838"/>
    </source>
</evidence>
<dbReference type="AlphaFoldDB" id="A0AAW0IDU6"/>
<sequence>MDQYPDIETRFKTKEGSPPDRRHHGHESQAGFSTRSLPSWTQVAGRALRQITAIMDTSRVEPIKLARSRAGVLSVSFLEMRSMLILEECKIHRHQEKEKQNDDVVSGNGGPEADFLGPSTLILVRELQ</sequence>
<name>A0AAW0IDU6_MYOGA</name>